<organism evidence="10 11">
    <name type="scientific">Phytophthora fragariaefolia</name>
    <dbReference type="NCBI Taxonomy" id="1490495"/>
    <lineage>
        <taxon>Eukaryota</taxon>
        <taxon>Sar</taxon>
        <taxon>Stramenopiles</taxon>
        <taxon>Oomycota</taxon>
        <taxon>Peronosporomycetes</taxon>
        <taxon>Peronosporales</taxon>
        <taxon>Peronosporaceae</taxon>
        <taxon>Phytophthora</taxon>
    </lineage>
</organism>
<dbReference type="Proteomes" id="UP001165121">
    <property type="component" value="Unassembled WGS sequence"/>
</dbReference>
<evidence type="ECO:0000256" key="5">
    <source>
        <dbReference type="ARBA" id="ARBA00022824"/>
    </source>
</evidence>
<evidence type="ECO:0000256" key="9">
    <source>
        <dbReference type="SAM" id="Phobius"/>
    </source>
</evidence>
<feature type="region of interest" description="Disordered" evidence="8">
    <location>
        <begin position="1"/>
        <end position="99"/>
    </location>
</feature>
<evidence type="ECO:0000256" key="8">
    <source>
        <dbReference type="SAM" id="MobiDB-lite"/>
    </source>
</evidence>
<protein>
    <recommendedName>
        <fullName evidence="3">ER membrane protein complex subunit 4</fullName>
    </recommendedName>
</protein>
<feature type="transmembrane region" description="Helical" evidence="9">
    <location>
        <begin position="232"/>
        <end position="249"/>
    </location>
</feature>
<dbReference type="PANTHER" id="PTHR19315">
    <property type="entry name" value="ER MEMBRANE PROTEIN COMPLEX SUBUNIT 4"/>
    <property type="match status" value="1"/>
</dbReference>
<reference evidence="10" key="1">
    <citation type="submission" date="2023-04" db="EMBL/GenBank/DDBJ databases">
        <title>Phytophthora fragariaefolia NBRC 109709.</title>
        <authorList>
            <person name="Ichikawa N."/>
            <person name="Sato H."/>
            <person name="Tonouchi N."/>
        </authorList>
    </citation>
    <scope>NUCLEOTIDE SEQUENCE</scope>
    <source>
        <strain evidence="10">NBRC 109709</strain>
    </source>
</reference>
<keyword evidence="6 9" id="KW-1133">Transmembrane helix</keyword>
<evidence type="ECO:0000256" key="3">
    <source>
        <dbReference type="ARBA" id="ARBA00020820"/>
    </source>
</evidence>
<feature type="transmembrane region" description="Helical" evidence="9">
    <location>
        <begin position="185"/>
        <end position="212"/>
    </location>
</feature>
<keyword evidence="7 9" id="KW-0472">Membrane</keyword>
<evidence type="ECO:0000256" key="1">
    <source>
        <dbReference type="ARBA" id="ARBA00004477"/>
    </source>
</evidence>
<evidence type="ECO:0000256" key="4">
    <source>
        <dbReference type="ARBA" id="ARBA00022692"/>
    </source>
</evidence>
<dbReference type="InterPro" id="IPR009445">
    <property type="entry name" value="TMEM85/Emc4"/>
</dbReference>
<dbReference type="AlphaFoldDB" id="A0A9W6YIB8"/>
<keyword evidence="11" id="KW-1185">Reference proteome</keyword>
<comment type="similarity">
    <text evidence="2">Belongs to the EMC4 family.</text>
</comment>
<keyword evidence="5" id="KW-0256">Endoplasmic reticulum</keyword>
<evidence type="ECO:0000313" key="10">
    <source>
        <dbReference type="EMBL" id="GMG15903.1"/>
    </source>
</evidence>
<dbReference type="GO" id="GO:0005789">
    <property type="term" value="C:endoplasmic reticulum membrane"/>
    <property type="evidence" value="ECO:0007669"/>
    <property type="project" value="UniProtKB-SubCell"/>
</dbReference>
<evidence type="ECO:0000313" key="11">
    <source>
        <dbReference type="Proteomes" id="UP001165121"/>
    </source>
</evidence>
<sequence>MYPKPGTPVPPSVPTISTMEQRKWHVQLSEGRESDLPQRLEPVGFCRGVSTDKVAPPHFPPSRKPLSNPPSLSPPPQDAGSAVAKAASNTSELKKKVHHQESECGGVMVTYKKRCWSLIAAAAARDGDRHGAVQEPAADGLHDVDERQLHQHLQHHDNGHDHHEHVQVALQHGQRCASCSRRSSLLASLTAALICLAFSILIFSFLLLFLLLVSAAFAPVNDGVIDLTQPKAVYMAGSLVGAAMGVYKCSNMGLLPTTSADWTWLLPIKQAVETSSFVHSFNQ</sequence>
<proteinExistence type="inferred from homology"/>
<accession>A0A9W6YIB8</accession>
<name>A0A9W6YIB8_9STRA</name>
<gene>
    <name evidence="10" type="ORF">Pfra01_002958100</name>
</gene>
<comment type="caution">
    <text evidence="10">The sequence shown here is derived from an EMBL/GenBank/DDBJ whole genome shotgun (WGS) entry which is preliminary data.</text>
</comment>
<dbReference type="OrthoDB" id="369569at2759"/>
<evidence type="ECO:0000256" key="2">
    <source>
        <dbReference type="ARBA" id="ARBA00007715"/>
    </source>
</evidence>
<feature type="compositionally biased region" description="Pro residues" evidence="8">
    <location>
        <begin position="57"/>
        <end position="77"/>
    </location>
</feature>
<dbReference type="EMBL" id="BSXT01018909">
    <property type="protein sequence ID" value="GMG15903.1"/>
    <property type="molecule type" value="Genomic_DNA"/>
</dbReference>
<keyword evidence="4 9" id="KW-0812">Transmembrane</keyword>
<feature type="compositionally biased region" description="Pro residues" evidence="8">
    <location>
        <begin position="1"/>
        <end position="13"/>
    </location>
</feature>
<comment type="subcellular location">
    <subcellularLocation>
        <location evidence="1">Endoplasmic reticulum membrane</location>
        <topology evidence="1">Multi-pass membrane protein</topology>
    </subcellularLocation>
</comment>
<evidence type="ECO:0000256" key="7">
    <source>
        <dbReference type="ARBA" id="ARBA00023136"/>
    </source>
</evidence>
<dbReference type="Pfam" id="PF06417">
    <property type="entry name" value="EMC4"/>
    <property type="match status" value="1"/>
</dbReference>
<evidence type="ECO:0000256" key="6">
    <source>
        <dbReference type="ARBA" id="ARBA00022989"/>
    </source>
</evidence>